<dbReference type="InterPro" id="IPR025164">
    <property type="entry name" value="Toastrack_DUF4097"/>
</dbReference>
<dbReference type="Proteomes" id="UP000051096">
    <property type="component" value="Unassembled WGS sequence"/>
</dbReference>
<dbReference type="PANTHER" id="PTHR34094:SF1">
    <property type="entry name" value="PROTEIN FAM185A"/>
    <property type="match status" value="1"/>
</dbReference>
<proteinExistence type="predicted"/>
<evidence type="ECO:0000259" key="2">
    <source>
        <dbReference type="Pfam" id="PF22746"/>
    </source>
</evidence>
<dbReference type="Pfam" id="PF13349">
    <property type="entry name" value="DUF4097"/>
    <property type="match status" value="1"/>
</dbReference>
<evidence type="ECO:0000259" key="1">
    <source>
        <dbReference type="Pfam" id="PF13349"/>
    </source>
</evidence>
<dbReference type="AlphaFoldDB" id="A0A0S8GLC7"/>
<organism evidence="3 4">
    <name type="scientific">candidate division WOR_3 bacterium SM23_60</name>
    <dbReference type="NCBI Taxonomy" id="1703780"/>
    <lineage>
        <taxon>Bacteria</taxon>
        <taxon>Bacteria division WOR-3</taxon>
    </lineage>
</organism>
<name>A0A0S8GLC7_UNCW3</name>
<dbReference type="PANTHER" id="PTHR34094">
    <property type="match status" value="1"/>
</dbReference>
<dbReference type="EMBL" id="LJUO01000002">
    <property type="protein sequence ID" value="KPK73800.1"/>
    <property type="molecule type" value="Genomic_DNA"/>
</dbReference>
<feature type="domain" description="YvlB/LiaX N-terminal" evidence="2">
    <location>
        <begin position="2"/>
        <end position="29"/>
    </location>
</feature>
<protein>
    <submittedName>
        <fullName evidence="3">Uncharacterized protein</fullName>
    </submittedName>
</protein>
<reference evidence="3 4" key="1">
    <citation type="journal article" date="2015" name="Microbiome">
        <title>Genomic resolution of linkages in carbon, nitrogen, and sulfur cycling among widespread estuary sediment bacteria.</title>
        <authorList>
            <person name="Baker B.J."/>
            <person name="Lazar C.S."/>
            <person name="Teske A.P."/>
            <person name="Dick G.J."/>
        </authorList>
    </citation>
    <scope>NUCLEOTIDE SEQUENCE [LARGE SCALE GENOMIC DNA]</scope>
    <source>
        <strain evidence="3">SM23_60</strain>
    </source>
</reference>
<evidence type="ECO:0000313" key="4">
    <source>
        <dbReference type="Proteomes" id="UP000051096"/>
    </source>
</evidence>
<feature type="domain" description="DUF4097" evidence="1">
    <location>
        <begin position="75"/>
        <end position="256"/>
    </location>
</feature>
<evidence type="ECO:0000313" key="3">
    <source>
        <dbReference type="EMBL" id="KPK73800.1"/>
    </source>
</evidence>
<comment type="caution">
    <text evidence="3">The sequence shown here is derived from an EMBL/GenBank/DDBJ whole genome shotgun (WGS) entry which is preliminary data.</text>
</comment>
<dbReference type="InterPro" id="IPR053959">
    <property type="entry name" value="YvlB/LiaX_N"/>
</dbReference>
<dbReference type="Pfam" id="PF22746">
    <property type="entry name" value="SHOCT-like_DUF2089-C"/>
    <property type="match status" value="1"/>
</dbReference>
<sequence length="260" mass="28519">MNERLQILKLLEEGKINAEEAERLLEAVGRSSTHEKGTRHKIWSSIEGLPKVISAALGNSFSESAEEEFHKYPSKKKIKFKGISGNLEINGTDTDRIDIQKDGFAKIKELGDSIAVKALSGNVKISVPKETDLAIAGISGDIEISNIVGDLEIESVSGDIIGKNLSGSLSGEIVSGDMDLDYVRVEKVRIKSKSGNITLRFDKKVEAEIEIETTDGDVKCDFDLKDRREEDNVLSGIINKPSAKIEVKNKHGDVEIKQRS</sequence>
<gene>
    <name evidence="3" type="ORF">AMJ87_00335</name>
</gene>
<accession>A0A0S8GLC7</accession>